<comment type="caution">
    <text evidence="2">The sequence shown here is derived from an EMBL/GenBank/DDBJ whole genome shotgun (WGS) entry which is preliminary data.</text>
</comment>
<name>A0AAW7JZA2_9GAMM</name>
<gene>
    <name evidence="1" type="ORF">ERS137967_01704</name>
    <name evidence="2" type="ORF">QVN42_02830</name>
</gene>
<dbReference type="Proteomes" id="UP001167864">
    <property type="component" value="Unassembled WGS sequence"/>
</dbReference>
<evidence type="ECO:0000313" key="3">
    <source>
        <dbReference type="Proteomes" id="UP000040578"/>
    </source>
</evidence>
<organism evidence="2 4">
    <name type="scientific">Yersinia nurmii</name>
    <dbReference type="NCBI Taxonomy" id="685706"/>
    <lineage>
        <taxon>Bacteria</taxon>
        <taxon>Pseudomonadati</taxon>
        <taxon>Pseudomonadota</taxon>
        <taxon>Gammaproteobacteria</taxon>
        <taxon>Enterobacterales</taxon>
        <taxon>Yersiniaceae</taxon>
        <taxon>Yersinia</taxon>
    </lineage>
</organism>
<evidence type="ECO:0000313" key="1">
    <source>
        <dbReference type="EMBL" id="CNE49483.1"/>
    </source>
</evidence>
<dbReference type="RefSeq" id="WP_049597852.1">
    <property type="nucleotide sequence ID" value="NZ_CPYD01000005.1"/>
</dbReference>
<dbReference type="PROSITE" id="PS51257">
    <property type="entry name" value="PROKAR_LIPOPROTEIN"/>
    <property type="match status" value="1"/>
</dbReference>
<dbReference type="EMBL" id="JAUEHU010000002">
    <property type="protein sequence ID" value="MDN0086335.1"/>
    <property type="molecule type" value="Genomic_DNA"/>
</dbReference>
<reference evidence="2" key="2">
    <citation type="submission" date="2023-06" db="EMBL/GenBank/DDBJ databases">
        <authorList>
            <person name="Polev D.E."/>
            <person name="Saitova A.T."/>
            <person name="Bogumilchik E.A."/>
            <person name="Kokorina G.I."/>
            <person name="Voskresenskaia E.A."/>
        </authorList>
    </citation>
    <scope>NUCLEOTIDE SEQUENCE</scope>
    <source>
        <strain evidence="2">2145 StPb PI</strain>
    </source>
</reference>
<dbReference type="AlphaFoldDB" id="A0AAW7JZA2"/>
<proteinExistence type="predicted"/>
<sequence length="76" mass="8660">MKRIALLIAPLAAIFLLSSCVVEPARYRESEFAAPPGIVYVAPEYPMPGPGYVWRYHAGHSWGWYHPGHGWHRGWK</sequence>
<evidence type="ECO:0000313" key="2">
    <source>
        <dbReference type="EMBL" id="MDN0086335.1"/>
    </source>
</evidence>
<dbReference type="Proteomes" id="UP000040578">
    <property type="component" value="Unassembled WGS sequence"/>
</dbReference>
<reference evidence="1 3" key="1">
    <citation type="submission" date="2015-03" db="EMBL/GenBank/DDBJ databases">
        <authorList>
            <consortium name="Pathogen Informatics"/>
            <person name="Murphy D."/>
        </authorList>
    </citation>
    <scope>NUCLEOTIDE SEQUENCE [LARGE SCALE GENOMIC DNA]</scope>
    <source>
        <strain evidence="3">type strain: CIP110231</strain>
        <strain evidence="1">Type strain: CIP110231</strain>
    </source>
</reference>
<accession>A0AAW7JZA2</accession>
<evidence type="ECO:0000313" key="4">
    <source>
        <dbReference type="Proteomes" id="UP001167864"/>
    </source>
</evidence>
<evidence type="ECO:0008006" key="5">
    <source>
        <dbReference type="Google" id="ProtNLM"/>
    </source>
</evidence>
<dbReference type="EMBL" id="CPYD01000005">
    <property type="protein sequence ID" value="CNE49483.1"/>
    <property type="molecule type" value="Genomic_DNA"/>
</dbReference>
<protein>
    <recommendedName>
        <fullName evidence="5">Lipoprotein</fullName>
    </recommendedName>
</protein>
<keyword evidence="3" id="KW-1185">Reference proteome</keyword>